<comment type="similarity">
    <text evidence="7">Belongs to the binding-protein-dependent transport system permease family.</text>
</comment>
<keyword evidence="9" id="KW-0614">Plasmid</keyword>
<evidence type="ECO:0000313" key="9">
    <source>
        <dbReference type="EMBL" id="QCS44983.1"/>
    </source>
</evidence>
<dbReference type="PANTHER" id="PTHR30151:SF0">
    <property type="entry name" value="ABC TRANSPORTER PERMEASE PROTEIN MJ0413-RELATED"/>
    <property type="match status" value="1"/>
</dbReference>
<keyword evidence="6 7" id="KW-0472">Membrane</keyword>
<proteinExistence type="inferred from homology"/>
<dbReference type="InterPro" id="IPR035906">
    <property type="entry name" value="MetI-like_sf"/>
</dbReference>
<feature type="transmembrane region" description="Helical" evidence="7">
    <location>
        <begin position="118"/>
        <end position="137"/>
    </location>
</feature>
<protein>
    <submittedName>
        <fullName evidence="9">ABC transporter permease subunit</fullName>
    </submittedName>
</protein>
<reference evidence="10" key="1">
    <citation type="submission" date="2019-05" db="EMBL/GenBank/DDBJ databases">
        <title>Genome sequence and methylation pattern of the halophilic Archaeon Natrinema versiforme BOL5-4.</title>
        <authorList>
            <person name="DasSarma P."/>
            <person name="Anton B.P."/>
            <person name="DasSarma S.L."/>
            <person name="Martinez F.L."/>
            <person name="Guzman D."/>
            <person name="Roberts R.J."/>
            <person name="DasSarma S."/>
        </authorList>
    </citation>
    <scope>NUCLEOTIDE SEQUENCE [LARGE SCALE GENOMIC DNA]</scope>
    <source>
        <strain evidence="10">BOL5-4</strain>
        <plasmid evidence="10">pnve414</plasmid>
    </source>
</reference>
<name>A0A4P8WR34_9EURY</name>
<evidence type="ECO:0000256" key="4">
    <source>
        <dbReference type="ARBA" id="ARBA00022692"/>
    </source>
</evidence>
<dbReference type="CDD" id="cd06261">
    <property type="entry name" value="TM_PBP2"/>
    <property type="match status" value="1"/>
</dbReference>
<evidence type="ECO:0000256" key="3">
    <source>
        <dbReference type="ARBA" id="ARBA00022475"/>
    </source>
</evidence>
<comment type="subcellular location">
    <subcellularLocation>
        <location evidence="1 7">Cell membrane</location>
        <topology evidence="1 7">Multi-pass membrane protein</topology>
    </subcellularLocation>
</comment>
<keyword evidence="3" id="KW-1003">Cell membrane</keyword>
<gene>
    <name evidence="9" type="ORF">FEJ81_22185</name>
</gene>
<feature type="domain" description="ABC transmembrane type-1" evidence="8">
    <location>
        <begin position="79"/>
        <end position="260"/>
    </location>
</feature>
<evidence type="ECO:0000259" key="8">
    <source>
        <dbReference type="PROSITE" id="PS50928"/>
    </source>
</evidence>
<dbReference type="OrthoDB" id="194905at2157"/>
<dbReference type="GO" id="GO:0055085">
    <property type="term" value="P:transmembrane transport"/>
    <property type="evidence" value="ECO:0007669"/>
    <property type="project" value="InterPro"/>
</dbReference>
<dbReference type="Gene3D" id="1.10.3720.10">
    <property type="entry name" value="MetI-like"/>
    <property type="match status" value="1"/>
</dbReference>
<feature type="transmembrane region" description="Helical" evidence="7">
    <location>
        <begin position="209"/>
        <end position="230"/>
    </location>
</feature>
<dbReference type="PROSITE" id="PS50928">
    <property type="entry name" value="ABC_TM1"/>
    <property type="match status" value="1"/>
</dbReference>
<evidence type="ECO:0000256" key="1">
    <source>
        <dbReference type="ARBA" id="ARBA00004651"/>
    </source>
</evidence>
<feature type="transmembrane region" description="Helical" evidence="7">
    <location>
        <begin position="28"/>
        <end position="48"/>
    </location>
</feature>
<dbReference type="GeneID" id="40268043"/>
<dbReference type="InterPro" id="IPR000515">
    <property type="entry name" value="MetI-like"/>
</dbReference>
<organism evidence="9 10">
    <name type="scientific">Natrinema versiforme</name>
    <dbReference type="NCBI Taxonomy" id="88724"/>
    <lineage>
        <taxon>Archaea</taxon>
        <taxon>Methanobacteriati</taxon>
        <taxon>Methanobacteriota</taxon>
        <taxon>Stenosarchaea group</taxon>
        <taxon>Halobacteria</taxon>
        <taxon>Halobacteriales</taxon>
        <taxon>Natrialbaceae</taxon>
        <taxon>Natrinema</taxon>
    </lineage>
</organism>
<feature type="transmembrane region" description="Helical" evidence="7">
    <location>
        <begin position="242"/>
        <end position="260"/>
    </location>
</feature>
<accession>A0A4P8WR34</accession>
<sequence>MANWTTTLTNWTNDHEVIASRIGNRTMFARLGGLGLVLIGWQLLSLAFNPNQFPGLGLLATNVYEVVSGSGRYDPIANYGITIARILLGFGAAMTVGTTVGILMGTNKFLDEYLTTPVMIFMSFPALIWAFLGVLWFGLTTYLVPAFTIFMIVTPYVIVNVWEGAKDVDAELVEMATTFDASTAQVWQEVYLPHLRPYLLSTARIAFSLSWKISLVAEIFGTTSGVGLIVDYYYQTFQANMIIAWALPIMWLIFGAERLLRLYEQRLFEWRPATESETMEEPGV</sequence>
<evidence type="ECO:0000256" key="6">
    <source>
        <dbReference type="ARBA" id="ARBA00023136"/>
    </source>
</evidence>
<dbReference type="Pfam" id="PF00528">
    <property type="entry name" value="BPD_transp_1"/>
    <property type="match status" value="1"/>
</dbReference>
<dbReference type="RefSeq" id="WP_138247372.1">
    <property type="nucleotide sequence ID" value="NZ_CP040332.1"/>
</dbReference>
<evidence type="ECO:0000256" key="2">
    <source>
        <dbReference type="ARBA" id="ARBA00022448"/>
    </source>
</evidence>
<dbReference type="SUPFAM" id="SSF161098">
    <property type="entry name" value="MetI-like"/>
    <property type="match status" value="1"/>
</dbReference>
<dbReference type="KEGG" id="nvr:FEJ81_22185"/>
<keyword evidence="4 7" id="KW-0812">Transmembrane</keyword>
<dbReference type="AlphaFoldDB" id="A0A4P8WR34"/>
<evidence type="ECO:0000313" key="10">
    <source>
        <dbReference type="Proteomes" id="UP000302218"/>
    </source>
</evidence>
<dbReference type="GO" id="GO:0005886">
    <property type="term" value="C:plasma membrane"/>
    <property type="evidence" value="ECO:0007669"/>
    <property type="project" value="UniProtKB-SubCell"/>
</dbReference>
<geneLocation type="plasmid" evidence="10">
    <name>pnve414</name>
</geneLocation>
<evidence type="ECO:0000256" key="5">
    <source>
        <dbReference type="ARBA" id="ARBA00022989"/>
    </source>
</evidence>
<keyword evidence="5 7" id="KW-1133">Transmembrane helix</keyword>
<dbReference type="PANTHER" id="PTHR30151">
    <property type="entry name" value="ALKANE SULFONATE ABC TRANSPORTER-RELATED, MEMBRANE SUBUNIT"/>
    <property type="match status" value="1"/>
</dbReference>
<feature type="transmembrane region" description="Helical" evidence="7">
    <location>
        <begin position="83"/>
        <end position="106"/>
    </location>
</feature>
<evidence type="ECO:0000256" key="7">
    <source>
        <dbReference type="RuleBase" id="RU363032"/>
    </source>
</evidence>
<keyword evidence="2 7" id="KW-0813">Transport</keyword>
<dbReference type="EMBL" id="CP040332">
    <property type="protein sequence ID" value="QCS44983.1"/>
    <property type="molecule type" value="Genomic_DNA"/>
</dbReference>
<feature type="transmembrane region" description="Helical" evidence="7">
    <location>
        <begin position="143"/>
        <end position="162"/>
    </location>
</feature>
<dbReference type="Proteomes" id="UP000302218">
    <property type="component" value="Plasmid pNVE414"/>
</dbReference>